<protein>
    <recommendedName>
        <fullName evidence="7">Cation/H+ exchanger transmembrane domain-containing protein</fullName>
    </recommendedName>
</protein>
<name>A0A7R9FPE3_9NEOP</name>
<dbReference type="InterPro" id="IPR051843">
    <property type="entry name" value="CPA1_transporter"/>
</dbReference>
<feature type="transmembrane region" description="Helical" evidence="6">
    <location>
        <begin position="268"/>
        <end position="287"/>
    </location>
</feature>
<dbReference type="GO" id="GO:0016020">
    <property type="term" value="C:membrane"/>
    <property type="evidence" value="ECO:0007669"/>
    <property type="project" value="UniProtKB-SubCell"/>
</dbReference>
<keyword evidence="5 6" id="KW-0472">Membrane</keyword>
<keyword evidence="3 6" id="KW-0812">Transmembrane</keyword>
<dbReference type="Gene3D" id="1.20.1530.20">
    <property type="match status" value="1"/>
</dbReference>
<dbReference type="PANTHER" id="PTHR31102">
    <property type="match status" value="1"/>
</dbReference>
<proteinExistence type="inferred from homology"/>
<reference evidence="8" key="1">
    <citation type="submission" date="2020-11" db="EMBL/GenBank/DDBJ databases">
        <authorList>
            <person name="Tran Van P."/>
        </authorList>
    </citation>
    <scope>NUCLEOTIDE SEQUENCE</scope>
</reference>
<evidence type="ECO:0000256" key="5">
    <source>
        <dbReference type="ARBA" id="ARBA00023136"/>
    </source>
</evidence>
<dbReference type="InterPro" id="IPR006153">
    <property type="entry name" value="Cation/H_exchanger_TM"/>
</dbReference>
<gene>
    <name evidence="8" type="ORF">TTEB3V08_LOCUS4249</name>
</gene>
<feature type="transmembrane region" description="Helical" evidence="6">
    <location>
        <begin position="430"/>
        <end position="451"/>
    </location>
</feature>
<keyword evidence="4 6" id="KW-1133">Transmembrane helix</keyword>
<feature type="transmembrane region" description="Helical" evidence="6">
    <location>
        <begin position="237"/>
        <end position="256"/>
    </location>
</feature>
<evidence type="ECO:0000259" key="7">
    <source>
        <dbReference type="Pfam" id="PF00999"/>
    </source>
</evidence>
<feature type="transmembrane region" description="Helical" evidence="6">
    <location>
        <begin position="349"/>
        <end position="369"/>
    </location>
</feature>
<feature type="transmembrane region" description="Helical" evidence="6">
    <location>
        <begin position="65"/>
        <end position="85"/>
    </location>
</feature>
<evidence type="ECO:0000256" key="1">
    <source>
        <dbReference type="ARBA" id="ARBA00004141"/>
    </source>
</evidence>
<feature type="transmembrane region" description="Helical" evidence="6">
    <location>
        <begin position="204"/>
        <end position="231"/>
    </location>
</feature>
<evidence type="ECO:0000313" key="8">
    <source>
        <dbReference type="EMBL" id="CAD7456214.1"/>
    </source>
</evidence>
<evidence type="ECO:0000256" key="4">
    <source>
        <dbReference type="ARBA" id="ARBA00022989"/>
    </source>
</evidence>
<dbReference type="PANTHER" id="PTHR31102:SF1">
    <property type="entry name" value="CATION_H+ EXCHANGER DOMAIN-CONTAINING PROTEIN"/>
    <property type="match status" value="1"/>
</dbReference>
<evidence type="ECO:0000256" key="3">
    <source>
        <dbReference type="ARBA" id="ARBA00022692"/>
    </source>
</evidence>
<dbReference type="Pfam" id="PF00999">
    <property type="entry name" value="Na_H_Exchanger"/>
    <property type="match status" value="1"/>
</dbReference>
<dbReference type="GO" id="GO:1902600">
    <property type="term" value="P:proton transmembrane transport"/>
    <property type="evidence" value="ECO:0007669"/>
    <property type="project" value="InterPro"/>
</dbReference>
<feature type="transmembrane region" description="Helical" evidence="6">
    <location>
        <begin position="324"/>
        <end position="343"/>
    </location>
</feature>
<feature type="transmembrane region" description="Helical" evidence="6">
    <location>
        <begin position="105"/>
        <end position="126"/>
    </location>
</feature>
<evidence type="ECO:0000256" key="6">
    <source>
        <dbReference type="SAM" id="Phobius"/>
    </source>
</evidence>
<dbReference type="InterPro" id="IPR038770">
    <property type="entry name" value="Na+/solute_symporter_sf"/>
</dbReference>
<feature type="domain" description="Cation/H+ exchanger transmembrane" evidence="7">
    <location>
        <begin position="73"/>
        <end position="443"/>
    </location>
</feature>
<comment type="similarity">
    <text evidence="2">Belongs to the monovalent cation:proton antiporter 1 (CPA1) transporter (TC 2.A.36) family.</text>
</comment>
<feature type="transmembrane region" description="Helical" evidence="6">
    <location>
        <begin position="138"/>
        <end position="160"/>
    </location>
</feature>
<dbReference type="AlphaFoldDB" id="A0A7R9FPE3"/>
<sequence>MEMKIPEEELFPTLLTPRIVSKDLGPPDGTGTHTKPVGSFSLFDGVKWGRLFQLLEEPAAPGGQVFTIGVLFVVAQVAGWLIHFLHLPPLLGMLIAGVTLRNIGFINISGGQVALVIILIRAGLELDPAALRKLKGMVFRLAIVPSLVEIASIAVLTHYLLDLPWIWGFLLGSVLAAVSPAVVIPCLFSLAARGYGTDKGIPTLIVAAASFDDIIAISLFGILISVIFSTGSLTVQIIRGPAGLILGMVFGILWGLMARHIPTHSDPWVIGSRTILIGGGGLMAVLGSEAISFDGAGPLGCIVAAFVASCGWRNQGWGEKHNPVADNFALIWTFFQPILFSLIGTEINIFMLEGHTVGLGLVCLVLALLMKMLLSIMAAMGGGLSWKEKLFVSMAWFPKATVQAALGPIALDLARNLDAKDSFVFADKVLIVAVLAIVITAPLGALVITLFGPRLLNKTPTSLP</sequence>
<evidence type="ECO:0000256" key="2">
    <source>
        <dbReference type="ARBA" id="ARBA00007367"/>
    </source>
</evidence>
<feature type="transmembrane region" description="Helical" evidence="6">
    <location>
        <begin position="166"/>
        <end position="192"/>
    </location>
</feature>
<comment type="subcellular location">
    <subcellularLocation>
        <location evidence="1">Membrane</location>
        <topology evidence="1">Multi-pass membrane protein</topology>
    </subcellularLocation>
</comment>
<accession>A0A7R9FPE3</accession>
<organism evidence="8">
    <name type="scientific">Timema tahoe</name>
    <dbReference type="NCBI Taxonomy" id="61484"/>
    <lineage>
        <taxon>Eukaryota</taxon>
        <taxon>Metazoa</taxon>
        <taxon>Ecdysozoa</taxon>
        <taxon>Arthropoda</taxon>
        <taxon>Hexapoda</taxon>
        <taxon>Insecta</taxon>
        <taxon>Pterygota</taxon>
        <taxon>Neoptera</taxon>
        <taxon>Polyneoptera</taxon>
        <taxon>Phasmatodea</taxon>
        <taxon>Timematodea</taxon>
        <taxon>Timematoidea</taxon>
        <taxon>Timematidae</taxon>
        <taxon>Timema</taxon>
    </lineage>
</organism>
<dbReference type="GO" id="GO:0015297">
    <property type="term" value="F:antiporter activity"/>
    <property type="evidence" value="ECO:0007669"/>
    <property type="project" value="InterPro"/>
</dbReference>
<dbReference type="EMBL" id="OE001193">
    <property type="protein sequence ID" value="CAD7456214.1"/>
    <property type="molecule type" value="Genomic_DNA"/>
</dbReference>